<comment type="caution">
    <text evidence="5">The sequence shown here is derived from an EMBL/GenBank/DDBJ whole genome shotgun (WGS) entry which is preliminary data.</text>
</comment>
<dbReference type="Pfam" id="PF12710">
    <property type="entry name" value="HAD"/>
    <property type="match status" value="1"/>
</dbReference>
<gene>
    <name evidence="5" type="ORF">C7437_101757</name>
</gene>
<keyword evidence="3 5" id="KW-0378">Hydrolase</keyword>
<evidence type="ECO:0000256" key="3">
    <source>
        <dbReference type="ARBA" id="ARBA00022801"/>
    </source>
</evidence>
<evidence type="ECO:0000256" key="2">
    <source>
        <dbReference type="ARBA" id="ARBA00022723"/>
    </source>
</evidence>
<dbReference type="Gene3D" id="3.40.50.1000">
    <property type="entry name" value="HAD superfamily/HAD-like"/>
    <property type="match status" value="1"/>
</dbReference>
<reference evidence="5 6" key="1">
    <citation type="submission" date="2018-06" db="EMBL/GenBank/DDBJ databases">
        <title>Genomic Encyclopedia of Type Strains, Phase IV (KMG-IV): sequencing the most valuable type-strain genomes for metagenomic binning, comparative biology and taxonomic classification.</title>
        <authorList>
            <person name="Goeker M."/>
        </authorList>
    </citation>
    <scope>NUCLEOTIDE SEQUENCE [LARGE SCALE GENOMIC DNA]</scope>
    <source>
        <strain evidence="5 6">DSM 5</strain>
    </source>
</reference>
<evidence type="ECO:0000256" key="4">
    <source>
        <dbReference type="ARBA" id="ARBA00022842"/>
    </source>
</evidence>
<dbReference type="GO" id="GO:0046872">
    <property type="term" value="F:metal ion binding"/>
    <property type="evidence" value="ECO:0007669"/>
    <property type="project" value="UniProtKB-KW"/>
</dbReference>
<protein>
    <submittedName>
        <fullName evidence="5">HAD superfamily hydrolase (TIGR01490 family)</fullName>
    </submittedName>
</protein>
<evidence type="ECO:0000313" key="5">
    <source>
        <dbReference type="EMBL" id="PZX07637.1"/>
    </source>
</evidence>
<dbReference type="EMBL" id="QKZI01000001">
    <property type="protein sequence ID" value="PZX07637.1"/>
    <property type="molecule type" value="Genomic_DNA"/>
</dbReference>
<dbReference type="OrthoDB" id="9794212at2"/>
<dbReference type="AlphaFoldDB" id="A0A2W7MKH7"/>
<dbReference type="PANTHER" id="PTHR43344:SF13">
    <property type="entry name" value="PHOSPHATASE RV3661-RELATED"/>
    <property type="match status" value="1"/>
</dbReference>
<organism evidence="5 6">
    <name type="scientific">Psychrobacillus insolitus</name>
    <dbReference type="NCBI Taxonomy" id="1461"/>
    <lineage>
        <taxon>Bacteria</taxon>
        <taxon>Bacillati</taxon>
        <taxon>Bacillota</taxon>
        <taxon>Bacilli</taxon>
        <taxon>Bacillales</taxon>
        <taxon>Bacillaceae</taxon>
        <taxon>Psychrobacillus</taxon>
    </lineage>
</organism>
<comment type="similarity">
    <text evidence="1">Belongs to the HAD-like hydrolase superfamily. SerB family.</text>
</comment>
<keyword evidence="6" id="KW-1185">Reference proteome</keyword>
<dbReference type="InterPro" id="IPR036412">
    <property type="entry name" value="HAD-like_sf"/>
</dbReference>
<dbReference type="Proteomes" id="UP000248646">
    <property type="component" value="Unassembled WGS sequence"/>
</dbReference>
<evidence type="ECO:0000313" key="6">
    <source>
        <dbReference type="Proteomes" id="UP000248646"/>
    </source>
</evidence>
<dbReference type="InterPro" id="IPR023214">
    <property type="entry name" value="HAD_sf"/>
</dbReference>
<dbReference type="GO" id="GO:0016787">
    <property type="term" value="F:hydrolase activity"/>
    <property type="evidence" value="ECO:0007669"/>
    <property type="project" value="UniProtKB-KW"/>
</dbReference>
<dbReference type="NCBIfam" id="TIGR01488">
    <property type="entry name" value="HAD-SF-IB"/>
    <property type="match status" value="1"/>
</dbReference>
<dbReference type="SUPFAM" id="SSF56784">
    <property type="entry name" value="HAD-like"/>
    <property type="match status" value="1"/>
</dbReference>
<dbReference type="PANTHER" id="PTHR43344">
    <property type="entry name" value="PHOSPHOSERINE PHOSPHATASE"/>
    <property type="match status" value="1"/>
</dbReference>
<sequence>MKVAIFDFDGTLYAEETFKLLMNHLKEHPIYHTKYNRFYRAITPLYIAYKIKLYPQSKMKEKSMQLYLNAFEGFSTAQMDAYFEEFKEKIKSGINQEVIKRLYQHQKENIHILLVSGAYTQFLHRVTDGISFDHIIGSNITFKNDKIDINTPILHINGTRKTEHILNILKDIDVDWENSYAYGDSFSDLPVLELVGHPVAVKPEEKLRSVATERGWEII</sequence>
<dbReference type="Gene3D" id="1.20.1440.100">
    <property type="entry name" value="SG protein - dephosphorylation function"/>
    <property type="match status" value="1"/>
</dbReference>
<keyword evidence="2" id="KW-0479">Metal-binding</keyword>
<proteinExistence type="inferred from homology"/>
<dbReference type="InterPro" id="IPR006385">
    <property type="entry name" value="HAD_hydro_SerB1"/>
</dbReference>
<dbReference type="RefSeq" id="WP_111438271.1">
    <property type="nucleotide sequence ID" value="NZ_QKZI01000001.1"/>
</dbReference>
<dbReference type="InterPro" id="IPR050582">
    <property type="entry name" value="HAD-like_SerB"/>
</dbReference>
<keyword evidence="4" id="KW-0460">Magnesium</keyword>
<name>A0A2W7MKH7_9BACI</name>
<dbReference type="NCBIfam" id="TIGR01490">
    <property type="entry name" value="HAD-SF-IB-hyp1"/>
    <property type="match status" value="1"/>
</dbReference>
<accession>A0A2W7MKH7</accession>
<evidence type="ECO:0000256" key="1">
    <source>
        <dbReference type="ARBA" id="ARBA00009184"/>
    </source>
</evidence>